<dbReference type="SUPFAM" id="SSF51395">
    <property type="entry name" value="FMN-linked oxidoreductases"/>
    <property type="match status" value="1"/>
</dbReference>
<evidence type="ECO:0000256" key="3">
    <source>
        <dbReference type="ARBA" id="ARBA00005161"/>
    </source>
</evidence>
<dbReference type="InterPro" id="IPR012135">
    <property type="entry name" value="Dihydroorotate_DH_1_2"/>
</dbReference>
<dbReference type="OrthoDB" id="9802377at2"/>
<name>A0A344J448_9GAMM</name>
<feature type="binding site" evidence="12">
    <location>
        <begin position="247"/>
        <end position="248"/>
    </location>
    <ligand>
        <name>substrate</name>
    </ligand>
</feature>
<feature type="binding site" evidence="12">
    <location>
        <position position="269"/>
    </location>
    <ligand>
        <name>FMN</name>
        <dbReference type="ChEBI" id="CHEBI:58210"/>
    </ligand>
</feature>
<dbReference type="GO" id="GO:0044205">
    <property type="term" value="P:'de novo' UMP biosynthetic process"/>
    <property type="evidence" value="ECO:0007669"/>
    <property type="project" value="UniProtKB-UniRule"/>
</dbReference>
<dbReference type="NCBIfam" id="NF003644">
    <property type="entry name" value="PRK05286.1-1"/>
    <property type="match status" value="1"/>
</dbReference>
<evidence type="ECO:0000256" key="10">
    <source>
        <dbReference type="ARBA" id="ARBA00023136"/>
    </source>
</evidence>
<keyword evidence="7 12" id="KW-0288">FMN</keyword>
<dbReference type="InterPro" id="IPR050074">
    <property type="entry name" value="DHO_dehydrogenase"/>
</dbReference>
<comment type="catalytic activity">
    <reaction evidence="11 12">
        <text>(S)-dihydroorotate + a quinone = orotate + a quinol</text>
        <dbReference type="Rhea" id="RHEA:30187"/>
        <dbReference type="ChEBI" id="CHEBI:24646"/>
        <dbReference type="ChEBI" id="CHEBI:30839"/>
        <dbReference type="ChEBI" id="CHEBI:30864"/>
        <dbReference type="ChEBI" id="CHEBI:132124"/>
        <dbReference type="EC" id="1.3.5.2"/>
    </reaction>
</comment>
<dbReference type="NCBIfam" id="NF003645">
    <property type="entry name" value="PRK05286.1-2"/>
    <property type="match status" value="1"/>
</dbReference>
<evidence type="ECO:0000256" key="6">
    <source>
        <dbReference type="ARBA" id="ARBA00022630"/>
    </source>
</evidence>
<feature type="binding site" evidence="12">
    <location>
        <position position="86"/>
    </location>
    <ligand>
        <name>FMN</name>
        <dbReference type="ChEBI" id="CHEBI:58210"/>
    </ligand>
</feature>
<evidence type="ECO:0000256" key="4">
    <source>
        <dbReference type="ARBA" id="ARBA00005359"/>
    </source>
</evidence>
<feature type="binding site" evidence="12">
    <location>
        <position position="140"/>
    </location>
    <ligand>
        <name>FMN</name>
        <dbReference type="ChEBI" id="CHEBI:58210"/>
    </ligand>
</feature>
<evidence type="ECO:0000256" key="11">
    <source>
        <dbReference type="ARBA" id="ARBA00048639"/>
    </source>
</evidence>
<evidence type="ECO:0000256" key="7">
    <source>
        <dbReference type="ARBA" id="ARBA00022643"/>
    </source>
</evidence>
<feature type="active site" description="Nucleophile" evidence="12">
    <location>
        <position position="176"/>
    </location>
</feature>
<dbReference type="Gene3D" id="3.20.20.70">
    <property type="entry name" value="Aldolase class I"/>
    <property type="match status" value="1"/>
</dbReference>
<dbReference type="AlphaFoldDB" id="A0A344J448"/>
<feature type="domain" description="Dihydroorotate dehydrogenase catalytic" evidence="13">
    <location>
        <begin position="47"/>
        <end position="337"/>
    </location>
</feature>
<reference evidence="15" key="1">
    <citation type="submission" date="2018-05" db="EMBL/GenBank/DDBJ databases">
        <title>Luteimonas pekinense sp. nov., isolated from human Meibomian gland secretions, Beijing, China.</title>
        <authorList>
            <person name="Wen T."/>
            <person name="Bai H."/>
            <person name="Lv H."/>
        </authorList>
    </citation>
    <scope>NUCLEOTIDE SEQUENCE [LARGE SCALE GENOMIC DNA]</scope>
    <source>
        <strain evidence="15">83-4</strain>
    </source>
</reference>
<dbReference type="PROSITE" id="PS00912">
    <property type="entry name" value="DHODEHASE_2"/>
    <property type="match status" value="1"/>
</dbReference>
<dbReference type="InterPro" id="IPR005719">
    <property type="entry name" value="Dihydroorotate_DH_2"/>
</dbReference>
<gene>
    <name evidence="12" type="primary">pyrD</name>
    <name evidence="14" type="ORF">DCD74_03075</name>
</gene>
<dbReference type="PANTHER" id="PTHR48109">
    <property type="entry name" value="DIHYDROOROTATE DEHYDROGENASE (QUINONE), MITOCHONDRIAL-RELATED"/>
    <property type="match status" value="1"/>
</dbReference>
<dbReference type="EMBL" id="CP029556">
    <property type="protein sequence ID" value="AXA83808.1"/>
    <property type="molecule type" value="Genomic_DNA"/>
</dbReference>
<keyword evidence="5 12" id="KW-1003">Cell membrane</keyword>
<dbReference type="HAMAP" id="MF_00225">
    <property type="entry name" value="DHO_dh_type2"/>
    <property type="match status" value="1"/>
</dbReference>
<protein>
    <recommendedName>
        <fullName evidence="12">Dihydroorotate dehydrogenase (quinone)</fullName>
        <ecNumber evidence="12">1.3.5.2</ecNumber>
    </recommendedName>
    <alternativeName>
        <fullName evidence="12">DHOdehase</fullName>
        <shortName evidence="12">DHOD</shortName>
        <shortName evidence="12">DHODase</shortName>
    </alternativeName>
    <alternativeName>
        <fullName evidence="12">Dihydroorotate oxidase</fullName>
    </alternativeName>
</protein>
<evidence type="ECO:0000256" key="12">
    <source>
        <dbReference type="HAMAP-Rule" id="MF_00225"/>
    </source>
</evidence>
<proteinExistence type="inferred from homology"/>
<evidence type="ECO:0000256" key="1">
    <source>
        <dbReference type="ARBA" id="ARBA00003125"/>
    </source>
</evidence>
<dbReference type="GO" id="GO:0006207">
    <property type="term" value="P:'de novo' pyrimidine nucleobase biosynthetic process"/>
    <property type="evidence" value="ECO:0007669"/>
    <property type="project" value="UniProtKB-UniRule"/>
</dbReference>
<comment type="function">
    <text evidence="1 12">Catalyzes the conversion of dihydroorotate to orotate with quinone as electron acceptor.</text>
</comment>
<dbReference type="UniPathway" id="UPA00070">
    <property type="reaction ID" value="UER00946"/>
</dbReference>
<dbReference type="NCBIfam" id="NF003652">
    <property type="entry name" value="PRK05286.2-5"/>
    <property type="match status" value="1"/>
</dbReference>
<keyword evidence="10 12" id="KW-0472">Membrane</keyword>
<feature type="binding site" evidence="12">
    <location>
        <position position="246"/>
    </location>
    <ligand>
        <name>FMN</name>
        <dbReference type="ChEBI" id="CHEBI:58210"/>
    </ligand>
</feature>
<evidence type="ECO:0000256" key="8">
    <source>
        <dbReference type="ARBA" id="ARBA00022975"/>
    </source>
</evidence>
<feature type="binding site" evidence="12">
    <location>
        <position position="173"/>
    </location>
    <ligand>
        <name>substrate</name>
    </ligand>
</feature>
<dbReference type="KEGG" id="lue:DCD74_03075"/>
<evidence type="ECO:0000313" key="14">
    <source>
        <dbReference type="EMBL" id="AXA83808.1"/>
    </source>
</evidence>
<dbReference type="PIRSF" id="PIRSF000164">
    <property type="entry name" value="DHO_oxidase"/>
    <property type="match status" value="1"/>
</dbReference>
<comment type="subcellular location">
    <subcellularLocation>
        <location evidence="12">Cell membrane</location>
        <topology evidence="12">Peripheral membrane protein</topology>
    </subcellularLocation>
    <subcellularLocation>
        <location evidence="2">Membrane</location>
    </subcellularLocation>
</comment>
<feature type="binding site" evidence="12">
    <location>
        <position position="218"/>
    </location>
    <ligand>
        <name>FMN</name>
        <dbReference type="ChEBI" id="CHEBI:58210"/>
    </ligand>
</feature>
<feature type="binding site" evidence="12">
    <location>
        <begin position="111"/>
        <end position="115"/>
    </location>
    <ligand>
        <name>substrate</name>
    </ligand>
</feature>
<feature type="binding site" evidence="12">
    <location>
        <position position="178"/>
    </location>
    <ligand>
        <name>substrate</name>
    </ligand>
</feature>
<comment type="subunit">
    <text evidence="12">Monomer.</text>
</comment>
<evidence type="ECO:0000256" key="2">
    <source>
        <dbReference type="ARBA" id="ARBA00004370"/>
    </source>
</evidence>
<dbReference type="Proteomes" id="UP000251842">
    <property type="component" value="Chromosome"/>
</dbReference>
<keyword evidence="6 12" id="KW-0285">Flavoprotein</keyword>
<dbReference type="GO" id="GO:0106430">
    <property type="term" value="F:dihydroorotate dehydrogenase (quinone) activity"/>
    <property type="evidence" value="ECO:0007669"/>
    <property type="project" value="UniProtKB-EC"/>
</dbReference>
<dbReference type="GO" id="GO:0005886">
    <property type="term" value="C:plasma membrane"/>
    <property type="evidence" value="ECO:0007669"/>
    <property type="project" value="UniProtKB-SubCell"/>
</dbReference>
<evidence type="ECO:0000256" key="9">
    <source>
        <dbReference type="ARBA" id="ARBA00023002"/>
    </source>
</evidence>
<evidence type="ECO:0000259" key="13">
    <source>
        <dbReference type="Pfam" id="PF01180"/>
    </source>
</evidence>
<keyword evidence="9 12" id="KW-0560">Oxidoreductase</keyword>
<comment type="similarity">
    <text evidence="4 12">Belongs to the dihydroorotate dehydrogenase family. Type 2 subfamily.</text>
</comment>
<dbReference type="RefSeq" id="WP_112926023.1">
    <property type="nucleotide sequence ID" value="NZ_CP029556.1"/>
</dbReference>
<dbReference type="PANTHER" id="PTHR48109:SF4">
    <property type="entry name" value="DIHYDROOROTATE DEHYDROGENASE (QUINONE), MITOCHONDRIAL"/>
    <property type="match status" value="1"/>
</dbReference>
<keyword evidence="8 12" id="KW-0665">Pyrimidine biosynthesis</keyword>
<feature type="binding site" evidence="12">
    <location>
        <position position="173"/>
    </location>
    <ligand>
        <name>FMN</name>
        <dbReference type="ChEBI" id="CHEBI:58210"/>
    </ligand>
</feature>
<dbReference type="InterPro" id="IPR013785">
    <property type="entry name" value="Aldolase_TIM"/>
</dbReference>
<dbReference type="CDD" id="cd04738">
    <property type="entry name" value="DHOD_2_like"/>
    <property type="match status" value="1"/>
</dbReference>
<sequence length="353" mass="37807">MYGLIRPLLFQLDAERAHRLALAWGDVAAASGLGRMMLPKAPAPFPTKLLGLTFPNPVGLAAGLDKNGEHIASLFALGFGFVEVGTVTPRPQEGNPRPRLFRVPEYRAIINRMGFNNLGVDALVRNVEALPTRLGILGINIGKNKDTPNESAARDYLHCLERVYPLADYVTVNISSPNTAGLRELQEEQQLRALVGTLREAQEKLAAQHGRRVPLLVKVSPDLTDEDVDAASRVLSDMGVDGVIATNTTVSRVAISQHPMAQQAGGLSGAPLLGRSTATLRRLRTRLPESMPLIGVGGILSGADAVAKTAAGAQLVQLYSGLVYRGPKLVGECVEAIRRRKEAPSSGMRIPND</sequence>
<dbReference type="GO" id="GO:0005737">
    <property type="term" value="C:cytoplasm"/>
    <property type="evidence" value="ECO:0007669"/>
    <property type="project" value="InterPro"/>
</dbReference>
<comment type="pathway">
    <text evidence="3 12">Pyrimidine metabolism; UMP biosynthesis via de novo pathway; orotate from (S)-dihydroorotate (quinone route): step 1/1.</text>
</comment>
<dbReference type="NCBIfam" id="TIGR01036">
    <property type="entry name" value="pyrD_sub2"/>
    <property type="match status" value="1"/>
</dbReference>
<accession>A0A344J448</accession>
<evidence type="ECO:0000256" key="5">
    <source>
        <dbReference type="ARBA" id="ARBA00022475"/>
    </source>
</evidence>
<feature type="binding site" evidence="12">
    <location>
        <position position="66"/>
    </location>
    <ligand>
        <name>substrate</name>
    </ligand>
</feature>
<dbReference type="NCBIfam" id="NF003646">
    <property type="entry name" value="PRK05286.1-4"/>
    <property type="match status" value="1"/>
</dbReference>
<feature type="binding site" evidence="12">
    <location>
        <position position="298"/>
    </location>
    <ligand>
        <name>FMN</name>
        <dbReference type="ChEBI" id="CHEBI:58210"/>
    </ligand>
</feature>
<evidence type="ECO:0000313" key="15">
    <source>
        <dbReference type="Proteomes" id="UP000251842"/>
    </source>
</evidence>
<dbReference type="PROSITE" id="PS00911">
    <property type="entry name" value="DHODEHASE_1"/>
    <property type="match status" value="1"/>
</dbReference>
<feature type="binding site" evidence="12">
    <location>
        <begin position="62"/>
        <end position="66"/>
    </location>
    <ligand>
        <name>FMN</name>
        <dbReference type="ChEBI" id="CHEBI:58210"/>
    </ligand>
</feature>
<comment type="cofactor">
    <cofactor evidence="12">
        <name>FMN</name>
        <dbReference type="ChEBI" id="CHEBI:58210"/>
    </cofactor>
    <text evidence="12">Binds 1 FMN per subunit.</text>
</comment>
<keyword evidence="15" id="KW-1185">Reference proteome</keyword>
<feature type="binding site" evidence="12">
    <location>
        <begin position="319"/>
        <end position="320"/>
    </location>
    <ligand>
        <name>FMN</name>
        <dbReference type="ChEBI" id="CHEBI:58210"/>
    </ligand>
</feature>
<dbReference type="EC" id="1.3.5.2" evidence="12"/>
<dbReference type="InterPro" id="IPR001295">
    <property type="entry name" value="Dihydroorotate_DH_CS"/>
</dbReference>
<dbReference type="InterPro" id="IPR005720">
    <property type="entry name" value="Dihydroorotate_DH_cat"/>
</dbReference>
<organism evidence="14 15">
    <name type="scientific">Solilutibacter oculi</name>
    <dbReference type="NCBI Taxonomy" id="2698682"/>
    <lineage>
        <taxon>Bacteria</taxon>
        <taxon>Pseudomonadati</taxon>
        <taxon>Pseudomonadota</taxon>
        <taxon>Gammaproteobacteria</taxon>
        <taxon>Lysobacterales</taxon>
        <taxon>Lysobacteraceae</taxon>
        <taxon>Solilutibacter</taxon>
    </lineage>
</organism>
<dbReference type="Pfam" id="PF01180">
    <property type="entry name" value="DHO_dh"/>
    <property type="match status" value="1"/>
</dbReference>